<dbReference type="Gramene" id="rna-AYBTSS11_LOCUS31594">
    <property type="protein sequence ID" value="CAJ1979379.1"/>
    <property type="gene ID" value="gene-AYBTSS11_LOCUS31594"/>
</dbReference>
<protein>
    <recommendedName>
        <fullName evidence="1">Beta-ketoacyl synthase C-terminal domain-containing protein</fullName>
    </recommendedName>
</protein>
<evidence type="ECO:0000313" key="3">
    <source>
        <dbReference type="Proteomes" id="UP001189624"/>
    </source>
</evidence>
<gene>
    <name evidence="2" type="ORF">AYBTSS11_LOCUS31594</name>
</gene>
<proteinExistence type="predicted"/>
<reference evidence="2" key="1">
    <citation type="submission" date="2023-10" db="EMBL/GenBank/DDBJ databases">
        <authorList>
            <person name="Domelevo Entfellner J.-B."/>
        </authorList>
    </citation>
    <scope>NUCLEOTIDE SEQUENCE</scope>
</reference>
<dbReference type="EMBL" id="OY731408">
    <property type="protein sequence ID" value="CAJ1979379.1"/>
    <property type="molecule type" value="Genomic_DNA"/>
</dbReference>
<dbReference type="Proteomes" id="UP001189624">
    <property type="component" value="Chromosome 11"/>
</dbReference>
<dbReference type="InterPro" id="IPR014031">
    <property type="entry name" value="Ketoacyl_synth_C"/>
</dbReference>
<sequence length="95" mass="11064">MPFIQTHPEALMWQKKITMITRNSKKWHKLQKDNSRIFSKLYSWNSNAFIEINAIKKVLKDTFDIKINATKSMMGHCLDITRGLEAIVIVKAITT</sequence>
<name>A0AA86W6R5_9FABA</name>
<evidence type="ECO:0000313" key="2">
    <source>
        <dbReference type="EMBL" id="CAJ1979379.1"/>
    </source>
</evidence>
<dbReference type="Pfam" id="PF02801">
    <property type="entry name" value="Ketoacyl-synt_C"/>
    <property type="match status" value="1"/>
</dbReference>
<dbReference type="AlphaFoldDB" id="A0AA86W6R5"/>
<accession>A0AA86W6R5</accession>
<feature type="domain" description="Beta-ketoacyl synthase C-terminal" evidence="1">
    <location>
        <begin position="50"/>
        <end position="93"/>
    </location>
</feature>
<evidence type="ECO:0000259" key="1">
    <source>
        <dbReference type="Pfam" id="PF02801"/>
    </source>
</evidence>
<organism evidence="2 3">
    <name type="scientific">Sphenostylis stenocarpa</name>
    <dbReference type="NCBI Taxonomy" id="92480"/>
    <lineage>
        <taxon>Eukaryota</taxon>
        <taxon>Viridiplantae</taxon>
        <taxon>Streptophyta</taxon>
        <taxon>Embryophyta</taxon>
        <taxon>Tracheophyta</taxon>
        <taxon>Spermatophyta</taxon>
        <taxon>Magnoliopsida</taxon>
        <taxon>eudicotyledons</taxon>
        <taxon>Gunneridae</taxon>
        <taxon>Pentapetalae</taxon>
        <taxon>rosids</taxon>
        <taxon>fabids</taxon>
        <taxon>Fabales</taxon>
        <taxon>Fabaceae</taxon>
        <taxon>Papilionoideae</taxon>
        <taxon>50 kb inversion clade</taxon>
        <taxon>NPAAA clade</taxon>
        <taxon>indigoferoid/millettioid clade</taxon>
        <taxon>Phaseoleae</taxon>
        <taxon>Sphenostylis</taxon>
    </lineage>
</organism>
<keyword evidence="3" id="KW-1185">Reference proteome</keyword>